<dbReference type="Pfam" id="PF00440">
    <property type="entry name" value="TetR_N"/>
    <property type="match status" value="1"/>
</dbReference>
<accession>A0A5N0E4S6</accession>
<dbReference type="InterPro" id="IPR009057">
    <property type="entry name" value="Homeodomain-like_sf"/>
</dbReference>
<evidence type="ECO:0000256" key="3">
    <source>
        <dbReference type="ARBA" id="ARBA00023163"/>
    </source>
</evidence>
<dbReference type="GO" id="GO:0003700">
    <property type="term" value="F:DNA-binding transcription factor activity"/>
    <property type="evidence" value="ECO:0007669"/>
    <property type="project" value="TreeGrafter"/>
</dbReference>
<feature type="DNA-binding region" description="H-T-H motif" evidence="4">
    <location>
        <begin position="27"/>
        <end position="46"/>
    </location>
</feature>
<dbReference type="SUPFAM" id="SSF48498">
    <property type="entry name" value="Tetracyclin repressor-like, C-terminal domain"/>
    <property type="match status" value="1"/>
</dbReference>
<dbReference type="AlphaFoldDB" id="A0A5N0E4S6"/>
<dbReference type="InterPro" id="IPR001647">
    <property type="entry name" value="HTH_TetR"/>
</dbReference>
<keyword evidence="2 4" id="KW-0238">DNA-binding</keyword>
<dbReference type="Gene3D" id="1.10.357.10">
    <property type="entry name" value="Tetracycline Repressor, domain 2"/>
    <property type="match status" value="1"/>
</dbReference>
<feature type="domain" description="HTH tetR-type" evidence="5">
    <location>
        <begin position="4"/>
        <end position="64"/>
    </location>
</feature>
<evidence type="ECO:0000259" key="5">
    <source>
        <dbReference type="PROSITE" id="PS50977"/>
    </source>
</evidence>
<evidence type="ECO:0000313" key="7">
    <source>
        <dbReference type="Proteomes" id="UP000323876"/>
    </source>
</evidence>
<keyword evidence="1" id="KW-0805">Transcription regulation</keyword>
<proteinExistence type="predicted"/>
<dbReference type="PANTHER" id="PTHR30055">
    <property type="entry name" value="HTH-TYPE TRANSCRIPTIONAL REGULATOR RUTR"/>
    <property type="match status" value="1"/>
</dbReference>
<comment type="caution">
    <text evidence="6">The sequence shown here is derived from an EMBL/GenBank/DDBJ whole genome shotgun (WGS) entry which is preliminary data.</text>
</comment>
<dbReference type="OrthoDB" id="4550691at2"/>
<name>A0A5N0E4S6_9NOCA</name>
<evidence type="ECO:0000256" key="4">
    <source>
        <dbReference type="PROSITE-ProRule" id="PRU00335"/>
    </source>
</evidence>
<dbReference type="EMBL" id="VXLC01000021">
    <property type="protein sequence ID" value="KAA8884428.1"/>
    <property type="molecule type" value="Genomic_DNA"/>
</dbReference>
<dbReference type="PANTHER" id="PTHR30055:SF234">
    <property type="entry name" value="HTH-TYPE TRANSCRIPTIONAL REGULATOR BETI"/>
    <property type="match status" value="1"/>
</dbReference>
<dbReference type="SUPFAM" id="SSF46689">
    <property type="entry name" value="Homeodomain-like"/>
    <property type="match status" value="1"/>
</dbReference>
<reference evidence="6 7" key="1">
    <citation type="submission" date="2019-09" db="EMBL/GenBank/DDBJ databases">
        <authorList>
            <person name="Wang X."/>
        </authorList>
    </citation>
    <scope>NUCLEOTIDE SEQUENCE [LARGE SCALE GENOMIC DNA]</scope>
    <source>
        <strain evidence="6 7">CICC 11023</strain>
    </source>
</reference>
<organism evidence="6 7">
    <name type="scientific">Nocardia colli</name>
    <dbReference type="NCBI Taxonomy" id="2545717"/>
    <lineage>
        <taxon>Bacteria</taxon>
        <taxon>Bacillati</taxon>
        <taxon>Actinomycetota</taxon>
        <taxon>Actinomycetes</taxon>
        <taxon>Mycobacteriales</taxon>
        <taxon>Nocardiaceae</taxon>
        <taxon>Nocardia</taxon>
    </lineage>
</organism>
<keyword evidence="3" id="KW-0804">Transcription</keyword>
<dbReference type="PROSITE" id="PS50977">
    <property type="entry name" value="HTH_TETR_2"/>
    <property type="match status" value="1"/>
</dbReference>
<dbReference type="InterPro" id="IPR036271">
    <property type="entry name" value="Tet_transcr_reg_TetR-rel_C_sf"/>
</dbReference>
<sequence>MAPEQRREQLLDAVLRVIVQHGVHKVSIDTVAKEAGVSRPVVYGVFDDSAQLLRASLDREETAALTQMAEAVPLASGDPVQAMTESLEHFLTAIRSAPDRWRAIFLIADASTPTFRRRLDNGRQAFIAALAAFVRAATPPERLPDVDVELTARTMYALFWEAGRLVLADPETYPPQRIRDFANTLIPALPAFNDTSPSR</sequence>
<keyword evidence="7" id="KW-1185">Reference proteome</keyword>
<dbReference type="GO" id="GO:0000976">
    <property type="term" value="F:transcription cis-regulatory region binding"/>
    <property type="evidence" value="ECO:0007669"/>
    <property type="project" value="TreeGrafter"/>
</dbReference>
<evidence type="ECO:0000256" key="2">
    <source>
        <dbReference type="ARBA" id="ARBA00023125"/>
    </source>
</evidence>
<gene>
    <name evidence="6" type="ORF">F3087_33960</name>
</gene>
<evidence type="ECO:0000256" key="1">
    <source>
        <dbReference type="ARBA" id="ARBA00023015"/>
    </source>
</evidence>
<evidence type="ECO:0000313" key="6">
    <source>
        <dbReference type="EMBL" id="KAA8884428.1"/>
    </source>
</evidence>
<dbReference type="Proteomes" id="UP000323876">
    <property type="component" value="Unassembled WGS sequence"/>
</dbReference>
<protein>
    <submittedName>
        <fullName evidence="6">TetR/AcrR family transcriptional regulator</fullName>
    </submittedName>
</protein>
<dbReference type="InterPro" id="IPR050109">
    <property type="entry name" value="HTH-type_TetR-like_transc_reg"/>
</dbReference>